<protein>
    <submittedName>
        <fullName evidence="2">MarR family transcriptional regulator</fullName>
    </submittedName>
</protein>
<organism evidence="2 3">
    <name type="scientific">Corallococcus terminator</name>
    <dbReference type="NCBI Taxonomy" id="2316733"/>
    <lineage>
        <taxon>Bacteria</taxon>
        <taxon>Pseudomonadati</taxon>
        <taxon>Myxococcota</taxon>
        <taxon>Myxococcia</taxon>
        <taxon>Myxococcales</taxon>
        <taxon>Cystobacterineae</taxon>
        <taxon>Myxococcaceae</taxon>
        <taxon>Corallococcus</taxon>
    </lineage>
</organism>
<dbReference type="GO" id="GO:0006950">
    <property type="term" value="P:response to stress"/>
    <property type="evidence" value="ECO:0007669"/>
    <property type="project" value="TreeGrafter"/>
</dbReference>
<dbReference type="InterPro" id="IPR039422">
    <property type="entry name" value="MarR/SlyA-like"/>
</dbReference>
<dbReference type="SMART" id="SM00347">
    <property type="entry name" value="HTH_MARR"/>
    <property type="match status" value="1"/>
</dbReference>
<evidence type="ECO:0000313" key="3">
    <source>
        <dbReference type="Proteomes" id="UP000268094"/>
    </source>
</evidence>
<dbReference type="InterPro" id="IPR036388">
    <property type="entry name" value="WH-like_DNA-bd_sf"/>
</dbReference>
<gene>
    <name evidence="2" type="ORF">D7V88_09985</name>
</gene>
<dbReference type="Gene3D" id="1.10.10.10">
    <property type="entry name" value="Winged helix-like DNA-binding domain superfamily/Winged helix DNA-binding domain"/>
    <property type="match status" value="1"/>
</dbReference>
<dbReference type="Pfam" id="PF12802">
    <property type="entry name" value="MarR_2"/>
    <property type="match status" value="1"/>
</dbReference>
<dbReference type="EMBL" id="RAVZ01000048">
    <property type="protein sequence ID" value="RKG91128.1"/>
    <property type="molecule type" value="Genomic_DNA"/>
</dbReference>
<dbReference type="InterPro" id="IPR000835">
    <property type="entry name" value="HTH_MarR-typ"/>
</dbReference>
<dbReference type="InterPro" id="IPR036390">
    <property type="entry name" value="WH_DNA-bd_sf"/>
</dbReference>
<dbReference type="SUPFAM" id="SSF46785">
    <property type="entry name" value="Winged helix' DNA-binding domain"/>
    <property type="match status" value="1"/>
</dbReference>
<sequence>MTGERFATASLLSGKQNPRCNDQVCPRNVVINQTTVTVQAFCSADAIMKAAWLAPRMGRRAAFSRRFHATPRFARPAGTGAPCRCSFRGHTVRWKSDGGGRTVAASRATGRSMAGLTAGLLVGGHKVARLLDAELAATGLGAGEAVLLTTLAAGSLTMTGVMSALHIGASTSTSLVSRLEQQGYVQRARNPADGRSWLVSITDSGAALCKEAEAAFARVDRKLAEVGPDAVRGHNAFMKRLSGIS</sequence>
<dbReference type="AlphaFoldDB" id="A0A3A8J7V9"/>
<dbReference type="PROSITE" id="PS50995">
    <property type="entry name" value="HTH_MARR_2"/>
    <property type="match status" value="1"/>
</dbReference>
<reference evidence="3" key="1">
    <citation type="submission" date="2018-09" db="EMBL/GenBank/DDBJ databases">
        <authorList>
            <person name="Livingstone P.G."/>
            <person name="Whitworth D.E."/>
        </authorList>
    </citation>
    <scope>NUCLEOTIDE SEQUENCE [LARGE SCALE GENOMIC DNA]</scope>
    <source>
        <strain evidence="3">CA054A</strain>
    </source>
</reference>
<accession>A0A3A8J7V9</accession>
<dbReference type="GO" id="GO:0003700">
    <property type="term" value="F:DNA-binding transcription factor activity"/>
    <property type="evidence" value="ECO:0007669"/>
    <property type="project" value="InterPro"/>
</dbReference>
<dbReference type="PANTHER" id="PTHR33164">
    <property type="entry name" value="TRANSCRIPTIONAL REGULATOR, MARR FAMILY"/>
    <property type="match status" value="1"/>
</dbReference>
<name>A0A3A8J7V9_9BACT</name>
<feature type="domain" description="HTH marR-type" evidence="1">
    <location>
        <begin position="113"/>
        <end position="243"/>
    </location>
</feature>
<proteinExistence type="predicted"/>
<dbReference type="Proteomes" id="UP000268094">
    <property type="component" value="Unassembled WGS sequence"/>
</dbReference>
<keyword evidence="3" id="KW-1185">Reference proteome</keyword>
<evidence type="ECO:0000259" key="1">
    <source>
        <dbReference type="PROSITE" id="PS50995"/>
    </source>
</evidence>
<comment type="caution">
    <text evidence="2">The sequence shown here is derived from an EMBL/GenBank/DDBJ whole genome shotgun (WGS) entry which is preliminary data.</text>
</comment>
<dbReference type="PANTHER" id="PTHR33164:SF99">
    <property type="entry name" value="MARR FAMILY REGULATORY PROTEIN"/>
    <property type="match status" value="1"/>
</dbReference>
<evidence type="ECO:0000313" key="2">
    <source>
        <dbReference type="EMBL" id="RKG91128.1"/>
    </source>
</evidence>